<dbReference type="Gene3D" id="3.40.250.10">
    <property type="entry name" value="Rhodanese-like domain"/>
    <property type="match status" value="1"/>
</dbReference>
<dbReference type="InterPro" id="IPR001763">
    <property type="entry name" value="Rhodanese-like_dom"/>
</dbReference>
<gene>
    <name evidence="2" type="ORF">EV655_108233</name>
</gene>
<comment type="caution">
    <text evidence="2">The sequence shown here is derived from an EMBL/GenBank/DDBJ whole genome shotgun (WGS) entry which is preliminary data.</text>
</comment>
<dbReference type="Pfam" id="PF00581">
    <property type="entry name" value="Rhodanese"/>
    <property type="match status" value="1"/>
</dbReference>
<dbReference type="Proteomes" id="UP000295142">
    <property type="component" value="Unassembled WGS sequence"/>
</dbReference>
<dbReference type="EMBL" id="SLWW01000008">
    <property type="protein sequence ID" value="TCO70987.1"/>
    <property type="molecule type" value="Genomic_DNA"/>
</dbReference>
<sequence length="126" mass="13880">MHTEDVNGKTLEHWDINDLQQGMAEGRVVLIDVRTPQEYMFEYIRGSLLLPMAAYDPSFLPQEGDKRIVFHCGSGVRSRKVAESYLAAGHDRAAHLQGGFAAWKTAHKPYIGTDMASGAPVAVHNG</sequence>
<organism evidence="2 3">
    <name type="scientific">Rhodovulum euryhalinum</name>
    <dbReference type="NCBI Taxonomy" id="35805"/>
    <lineage>
        <taxon>Bacteria</taxon>
        <taxon>Pseudomonadati</taxon>
        <taxon>Pseudomonadota</taxon>
        <taxon>Alphaproteobacteria</taxon>
        <taxon>Rhodobacterales</taxon>
        <taxon>Paracoccaceae</taxon>
        <taxon>Rhodovulum</taxon>
    </lineage>
</organism>
<dbReference type="SMART" id="SM00450">
    <property type="entry name" value="RHOD"/>
    <property type="match status" value="1"/>
</dbReference>
<evidence type="ECO:0000313" key="3">
    <source>
        <dbReference type="Proteomes" id="UP000295142"/>
    </source>
</evidence>
<proteinExistence type="predicted"/>
<evidence type="ECO:0000259" key="1">
    <source>
        <dbReference type="PROSITE" id="PS50206"/>
    </source>
</evidence>
<feature type="domain" description="Rhodanese" evidence="1">
    <location>
        <begin position="24"/>
        <end position="112"/>
    </location>
</feature>
<accession>A0A4R2KFI5</accession>
<dbReference type="PANTHER" id="PTHR44086">
    <property type="entry name" value="THIOSULFATE SULFURTRANSFERASE RDL2, MITOCHONDRIAL-RELATED"/>
    <property type="match status" value="1"/>
</dbReference>
<name>A0A4R2KFI5_9RHOB</name>
<keyword evidence="3" id="KW-1185">Reference proteome</keyword>
<dbReference type="RefSeq" id="WP_132545047.1">
    <property type="nucleotide sequence ID" value="NZ_SLWW01000008.1"/>
</dbReference>
<dbReference type="SUPFAM" id="SSF52821">
    <property type="entry name" value="Rhodanese/Cell cycle control phosphatase"/>
    <property type="match status" value="1"/>
</dbReference>
<dbReference type="PROSITE" id="PS50206">
    <property type="entry name" value="RHODANESE_3"/>
    <property type="match status" value="1"/>
</dbReference>
<dbReference type="InterPro" id="IPR036873">
    <property type="entry name" value="Rhodanese-like_dom_sf"/>
</dbReference>
<dbReference type="OrthoDB" id="9807812at2"/>
<evidence type="ECO:0000313" key="2">
    <source>
        <dbReference type="EMBL" id="TCO70987.1"/>
    </source>
</evidence>
<dbReference type="CDD" id="cd00158">
    <property type="entry name" value="RHOD"/>
    <property type="match status" value="1"/>
</dbReference>
<protein>
    <submittedName>
        <fullName evidence="2">Rhodanese-related sulfurtransferase</fullName>
    </submittedName>
</protein>
<dbReference type="GO" id="GO:0004792">
    <property type="term" value="F:thiosulfate-cyanide sulfurtransferase activity"/>
    <property type="evidence" value="ECO:0007669"/>
    <property type="project" value="TreeGrafter"/>
</dbReference>
<reference evidence="2 3" key="1">
    <citation type="submission" date="2019-03" db="EMBL/GenBank/DDBJ databases">
        <title>Genomic Encyclopedia of Type Strains, Phase IV (KMG-IV): sequencing the most valuable type-strain genomes for metagenomic binning, comparative biology and taxonomic classification.</title>
        <authorList>
            <person name="Goeker M."/>
        </authorList>
    </citation>
    <scope>NUCLEOTIDE SEQUENCE [LARGE SCALE GENOMIC DNA]</scope>
    <source>
        <strain evidence="2 3">DSM 4868</strain>
    </source>
</reference>
<dbReference type="PANTHER" id="PTHR44086:SF10">
    <property type="entry name" value="THIOSULFATE SULFURTRANSFERASE_RHODANESE-LIKE DOMAIN-CONTAINING PROTEIN 3"/>
    <property type="match status" value="1"/>
</dbReference>
<dbReference type="AlphaFoldDB" id="A0A4R2KFI5"/>
<keyword evidence="2" id="KW-0808">Transferase</keyword>